<proteinExistence type="predicted"/>
<accession>A0A067BF77</accession>
<dbReference type="KEGG" id="spar:SPRG_17753"/>
<organism evidence="2 3">
    <name type="scientific">Saprolegnia parasitica (strain CBS 223.65)</name>
    <dbReference type="NCBI Taxonomy" id="695850"/>
    <lineage>
        <taxon>Eukaryota</taxon>
        <taxon>Sar</taxon>
        <taxon>Stramenopiles</taxon>
        <taxon>Oomycota</taxon>
        <taxon>Saprolegniomycetes</taxon>
        <taxon>Saprolegniales</taxon>
        <taxon>Saprolegniaceae</taxon>
        <taxon>Saprolegnia</taxon>
    </lineage>
</organism>
<evidence type="ECO:0000256" key="1">
    <source>
        <dbReference type="SAM" id="MobiDB-lite"/>
    </source>
</evidence>
<dbReference type="RefSeq" id="XP_012212534.1">
    <property type="nucleotide sequence ID" value="XM_012357144.1"/>
</dbReference>
<dbReference type="STRING" id="695850.A0A067BF77"/>
<reference evidence="2 3" key="1">
    <citation type="journal article" date="2013" name="PLoS Genet.">
        <title>Distinctive expansion of potential virulence genes in the genome of the oomycete fish pathogen Saprolegnia parasitica.</title>
        <authorList>
            <person name="Jiang R.H."/>
            <person name="de Bruijn I."/>
            <person name="Haas B.J."/>
            <person name="Belmonte R."/>
            <person name="Lobach L."/>
            <person name="Christie J."/>
            <person name="van den Ackerveken G."/>
            <person name="Bottin A."/>
            <person name="Bulone V."/>
            <person name="Diaz-Moreno S.M."/>
            <person name="Dumas B."/>
            <person name="Fan L."/>
            <person name="Gaulin E."/>
            <person name="Govers F."/>
            <person name="Grenville-Briggs L.J."/>
            <person name="Horner N.R."/>
            <person name="Levin J.Z."/>
            <person name="Mammella M."/>
            <person name="Meijer H.J."/>
            <person name="Morris P."/>
            <person name="Nusbaum C."/>
            <person name="Oome S."/>
            <person name="Phillips A.J."/>
            <person name="van Rooyen D."/>
            <person name="Rzeszutek E."/>
            <person name="Saraiva M."/>
            <person name="Secombes C.J."/>
            <person name="Seidl M.F."/>
            <person name="Snel B."/>
            <person name="Stassen J.H."/>
            <person name="Sykes S."/>
            <person name="Tripathy S."/>
            <person name="van den Berg H."/>
            <person name="Vega-Arreguin J.C."/>
            <person name="Wawra S."/>
            <person name="Young S.K."/>
            <person name="Zeng Q."/>
            <person name="Dieguez-Uribeondo J."/>
            <person name="Russ C."/>
            <person name="Tyler B.M."/>
            <person name="van West P."/>
        </authorList>
    </citation>
    <scope>NUCLEOTIDE SEQUENCE [LARGE SCALE GENOMIC DNA]</scope>
    <source>
        <strain evidence="2 3">CBS 223.65</strain>
    </source>
</reference>
<protein>
    <submittedName>
        <fullName evidence="2">Uncharacterized protein</fullName>
    </submittedName>
</protein>
<evidence type="ECO:0000313" key="3">
    <source>
        <dbReference type="Proteomes" id="UP000030745"/>
    </source>
</evidence>
<keyword evidence="3" id="KW-1185">Reference proteome</keyword>
<sequence>MLAGFGHPRPRAPRQVPRTHETSRPNSRRPCTLPTVYAETANKLDTNMWLFEYLVFSRSASLTRLGGREPFADASTLHLVSPILQTFSEFSMACRQFVLPLFAVHVKMVSEDEQLEVGDMAAQRSLQKCMLLTVTLPRIEHDIKKTSRCQPLSCPTLSCSTYICGSASLSLDELALIVSHHCLLSTLVQVCHACLKAALAMAEAQLGYEDEDAKATSTLILFPGGLIPSRPGQGRREAKLDVLGARVVHRLDDMEVDKSMSTVLPRLGAGACMEHYAKAEILSREHVMSWVPLILSFRLGDMQHSVLFLSA</sequence>
<dbReference type="GeneID" id="24139283"/>
<name>A0A067BF77_SAPPC</name>
<gene>
    <name evidence="2" type="ORF">SPRG_17753</name>
</gene>
<dbReference type="VEuPathDB" id="FungiDB:SPRG_17753"/>
<feature type="non-terminal residue" evidence="2">
    <location>
        <position position="311"/>
    </location>
</feature>
<dbReference type="EMBL" id="KK583942">
    <property type="protein sequence ID" value="KDO16758.1"/>
    <property type="molecule type" value="Genomic_DNA"/>
</dbReference>
<dbReference type="AlphaFoldDB" id="A0A067BF77"/>
<feature type="region of interest" description="Disordered" evidence="1">
    <location>
        <begin position="1"/>
        <end position="32"/>
    </location>
</feature>
<evidence type="ECO:0000313" key="2">
    <source>
        <dbReference type="EMBL" id="KDO16758.1"/>
    </source>
</evidence>
<dbReference type="Proteomes" id="UP000030745">
    <property type="component" value="Unassembled WGS sequence"/>
</dbReference>
<dbReference type="OrthoDB" id="5148094at2759"/>